<dbReference type="InterPro" id="IPR016024">
    <property type="entry name" value="ARM-type_fold"/>
</dbReference>
<dbReference type="AlphaFoldDB" id="A0AAE3GIZ8"/>
<evidence type="ECO:0000313" key="1">
    <source>
        <dbReference type="EMBL" id="MCP2169081.1"/>
    </source>
</evidence>
<evidence type="ECO:0000313" key="2">
    <source>
        <dbReference type="Proteomes" id="UP001206128"/>
    </source>
</evidence>
<reference evidence="1" key="1">
    <citation type="submission" date="2022-06" db="EMBL/GenBank/DDBJ databases">
        <title>Genomic Encyclopedia of Archaeal and Bacterial Type Strains, Phase II (KMG-II): from individual species to whole genera.</title>
        <authorList>
            <person name="Goeker M."/>
        </authorList>
    </citation>
    <scope>NUCLEOTIDE SEQUENCE</scope>
    <source>
        <strain evidence="1">DSM 43935</strain>
    </source>
</reference>
<sequence length="190" mass="21283">MAQFRERLVFKQRPMDRTVLSQVTWDFDWDLVDVGRIGEDPYVDVWLAENGSVEIRYVEDGVVGLSYVTLHGDEVRPVRQQVESMCELWSSGEALAELRTATDRNDRLRALYAAALSASGAPDPSLVDAFRTIARHDGDPGVRQAVVVATGYLPWPELVELVRELGEHDPVDHVRHNASVLLDGLHKHAS</sequence>
<dbReference type="InterPro" id="IPR011989">
    <property type="entry name" value="ARM-like"/>
</dbReference>
<dbReference type="EMBL" id="JAMTCK010000017">
    <property type="protein sequence ID" value="MCP2169081.1"/>
    <property type="molecule type" value="Genomic_DNA"/>
</dbReference>
<dbReference type="Pfam" id="PF13646">
    <property type="entry name" value="HEAT_2"/>
    <property type="match status" value="1"/>
</dbReference>
<dbReference type="Gene3D" id="1.25.10.10">
    <property type="entry name" value="Leucine-rich Repeat Variant"/>
    <property type="match status" value="1"/>
</dbReference>
<name>A0AAE3GIZ8_9PSEU</name>
<protein>
    <submittedName>
        <fullName evidence="1">HEAT repeat-containing protein</fullName>
    </submittedName>
</protein>
<dbReference type="Proteomes" id="UP001206128">
    <property type="component" value="Unassembled WGS sequence"/>
</dbReference>
<accession>A0AAE3GIZ8</accession>
<organism evidence="1 2">
    <name type="scientific">Goodfellowiella coeruleoviolacea</name>
    <dbReference type="NCBI Taxonomy" id="334858"/>
    <lineage>
        <taxon>Bacteria</taxon>
        <taxon>Bacillati</taxon>
        <taxon>Actinomycetota</taxon>
        <taxon>Actinomycetes</taxon>
        <taxon>Pseudonocardiales</taxon>
        <taxon>Pseudonocardiaceae</taxon>
        <taxon>Goodfellowiella</taxon>
    </lineage>
</organism>
<dbReference type="SUPFAM" id="SSF48371">
    <property type="entry name" value="ARM repeat"/>
    <property type="match status" value="1"/>
</dbReference>
<comment type="caution">
    <text evidence="1">The sequence shown here is derived from an EMBL/GenBank/DDBJ whole genome shotgun (WGS) entry which is preliminary data.</text>
</comment>
<gene>
    <name evidence="1" type="ORF">LX83_005965</name>
</gene>
<proteinExistence type="predicted"/>
<keyword evidence="2" id="KW-1185">Reference proteome</keyword>